<gene>
    <name evidence="1" type="ORF">Metal_2741</name>
</gene>
<evidence type="ECO:0000313" key="2">
    <source>
        <dbReference type="Proteomes" id="UP000005090"/>
    </source>
</evidence>
<protein>
    <submittedName>
        <fullName evidence="1">Uncharacterized protein</fullName>
    </submittedName>
</protein>
<dbReference type="Proteomes" id="UP000005090">
    <property type="component" value="Chromosome"/>
</dbReference>
<organism evidence="1 2">
    <name type="scientific">Methylomicrobium album BG8</name>
    <dbReference type="NCBI Taxonomy" id="686340"/>
    <lineage>
        <taxon>Bacteria</taxon>
        <taxon>Pseudomonadati</taxon>
        <taxon>Pseudomonadota</taxon>
        <taxon>Gammaproteobacteria</taxon>
        <taxon>Methylococcales</taxon>
        <taxon>Methylococcaceae</taxon>
        <taxon>Methylomicrobium</taxon>
    </lineage>
</organism>
<dbReference type="AlphaFoldDB" id="H8GKE9"/>
<sequence length="71" mass="8123">MSRKSEVFKRHNGIIELSRKISTRISDAEGIKDPKAIAALAEEIEKETRAALELTREILEEYEFDDFGPTE</sequence>
<reference evidence="1 2" key="1">
    <citation type="journal article" date="2013" name="Genome Announc.">
        <title>Genome Sequence of the Obligate Gammaproteobacterial Methanotroph Methylomicrobium album Strain BG8.</title>
        <authorList>
            <person name="Kits K.D."/>
            <person name="Kalyuzhnaya M.G."/>
            <person name="Klotz M.G."/>
            <person name="Jetten M.S."/>
            <person name="Op den Camp H.J."/>
            <person name="Vuilleumier S."/>
            <person name="Bringel F."/>
            <person name="Dispirito A.A."/>
            <person name="Murrell J.C."/>
            <person name="Bruce D."/>
            <person name="Cheng J.F."/>
            <person name="Copeland A."/>
            <person name="Goodwin L."/>
            <person name="Hauser L."/>
            <person name="Lajus A."/>
            <person name="Land M.L."/>
            <person name="Lapidus A."/>
            <person name="Lucas S."/>
            <person name="Medigue C."/>
            <person name="Pitluck S."/>
            <person name="Woyke T."/>
            <person name="Zeytun A."/>
            <person name="Stein L.Y."/>
        </authorList>
    </citation>
    <scope>NUCLEOTIDE SEQUENCE [LARGE SCALE GENOMIC DNA]</scope>
    <source>
        <strain evidence="1 2">BG8</strain>
    </source>
</reference>
<dbReference type="HOGENOM" id="CLU_2735355_0_0_6"/>
<keyword evidence="2" id="KW-1185">Reference proteome</keyword>
<dbReference type="RefSeq" id="WP_005373060.1">
    <property type="nucleotide sequence ID" value="NZ_CM001475.1"/>
</dbReference>
<name>H8GKE9_METAL</name>
<accession>H8GKE9</accession>
<evidence type="ECO:0000313" key="1">
    <source>
        <dbReference type="EMBL" id="EIC30440.1"/>
    </source>
</evidence>
<dbReference type="EMBL" id="CM001475">
    <property type="protein sequence ID" value="EIC30440.1"/>
    <property type="molecule type" value="Genomic_DNA"/>
</dbReference>
<proteinExistence type="predicted"/>